<dbReference type="GO" id="GO:0015562">
    <property type="term" value="F:efflux transmembrane transporter activity"/>
    <property type="evidence" value="ECO:0007669"/>
    <property type="project" value="InterPro"/>
</dbReference>
<reference evidence="4 5" key="1">
    <citation type="submission" date="2019-03" db="EMBL/GenBank/DDBJ databases">
        <title>Sapientia aquatica gen. nov., sp. nov., isolated from a crater lake.</title>
        <authorList>
            <person name="Felfoldi T."/>
            <person name="Szabo A."/>
            <person name="Toth E."/>
            <person name="Schumann P."/>
            <person name="Keki Z."/>
            <person name="Marialigeti K."/>
            <person name="Mathe I."/>
        </authorList>
    </citation>
    <scope>NUCLEOTIDE SEQUENCE [LARGE SCALE GENOMIC DNA]</scope>
    <source>
        <strain evidence="4 5">SA-152</strain>
    </source>
</reference>
<feature type="region of interest" description="Disordered" evidence="3">
    <location>
        <begin position="99"/>
        <end position="135"/>
    </location>
</feature>
<dbReference type="Pfam" id="PF02321">
    <property type="entry name" value="OEP"/>
    <property type="match status" value="2"/>
</dbReference>
<comment type="subcellular location">
    <subcellularLocation>
        <location evidence="2">Cell membrane</location>
        <topology evidence="2">Lipid-anchor</topology>
    </subcellularLocation>
</comment>
<keyword evidence="2" id="KW-0472">Membrane</keyword>
<comment type="caution">
    <text evidence="4">The sequence shown here is derived from an EMBL/GenBank/DDBJ whole genome shotgun (WGS) entry which is preliminary data.</text>
</comment>
<evidence type="ECO:0000256" key="2">
    <source>
        <dbReference type="RuleBase" id="RU362097"/>
    </source>
</evidence>
<accession>A0A4R5W4D4</accession>
<keyword evidence="5" id="KW-1185">Reference proteome</keyword>
<dbReference type="EMBL" id="SMYL01000002">
    <property type="protein sequence ID" value="TDK67560.1"/>
    <property type="molecule type" value="Genomic_DNA"/>
</dbReference>
<keyword evidence="2" id="KW-1134">Transmembrane beta strand</keyword>
<keyword evidence="2" id="KW-0564">Palmitate</keyword>
<dbReference type="PANTHER" id="PTHR30203:SF33">
    <property type="entry name" value="BLR4455 PROTEIN"/>
    <property type="match status" value="1"/>
</dbReference>
<evidence type="ECO:0000256" key="1">
    <source>
        <dbReference type="ARBA" id="ARBA00007613"/>
    </source>
</evidence>
<feature type="region of interest" description="Disordered" evidence="3">
    <location>
        <begin position="720"/>
        <end position="739"/>
    </location>
</feature>
<dbReference type="AlphaFoldDB" id="A0A4R5W4D4"/>
<dbReference type="OrthoDB" id="9770517at2"/>
<feature type="compositionally biased region" description="Low complexity" evidence="3">
    <location>
        <begin position="125"/>
        <end position="135"/>
    </location>
</feature>
<gene>
    <name evidence="4" type="ORF">E2I14_07375</name>
</gene>
<evidence type="ECO:0000313" key="4">
    <source>
        <dbReference type="EMBL" id="TDK67560.1"/>
    </source>
</evidence>
<organism evidence="4 5">
    <name type="scientific">Sapientia aquatica</name>
    <dbReference type="NCBI Taxonomy" id="1549640"/>
    <lineage>
        <taxon>Bacteria</taxon>
        <taxon>Pseudomonadati</taxon>
        <taxon>Pseudomonadota</taxon>
        <taxon>Betaproteobacteria</taxon>
        <taxon>Burkholderiales</taxon>
        <taxon>Oxalobacteraceae</taxon>
        <taxon>Sapientia</taxon>
    </lineage>
</organism>
<protein>
    <submittedName>
        <fullName evidence="4">Efflux transporter outer membrane subunit</fullName>
    </submittedName>
</protein>
<dbReference type="NCBIfam" id="TIGR01845">
    <property type="entry name" value="outer_NodT"/>
    <property type="match status" value="1"/>
</dbReference>
<dbReference type="SUPFAM" id="SSF56954">
    <property type="entry name" value="Outer membrane efflux proteins (OEP)"/>
    <property type="match status" value="1"/>
</dbReference>
<name>A0A4R5W4D4_9BURK</name>
<feature type="compositionally biased region" description="Basic and acidic residues" evidence="3">
    <location>
        <begin position="102"/>
        <end position="114"/>
    </location>
</feature>
<dbReference type="PANTHER" id="PTHR30203">
    <property type="entry name" value="OUTER MEMBRANE CATION EFFLUX PROTEIN"/>
    <property type="match status" value="1"/>
</dbReference>
<dbReference type="Gene3D" id="1.20.1600.10">
    <property type="entry name" value="Outer membrane efflux proteins (OEP)"/>
    <property type="match status" value="1"/>
</dbReference>
<dbReference type="Gene3D" id="2.20.200.10">
    <property type="entry name" value="Outer membrane efflux proteins (OEP)"/>
    <property type="match status" value="1"/>
</dbReference>
<keyword evidence="2" id="KW-0449">Lipoprotein</keyword>
<dbReference type="Proteomes" id="UP000294829">
    <property type="component" value="Unassembled WGS sequence"/>
</dbReference>
<proteinExistence type="inferred from homology"/>
<dbReference type="InterPro" id="IPR010131">
    <property type="entry name" value="MdtP/NodT-like"/>
</dbReference>
<evidence type="ECO:0000256" key="3">
    <source>
        <dbReference type="SAM" id="MobiDB-lite"/>
    </source>
</evidence>
<dbReference type="GO" id="GO:0005886">
    <property type="term" value="C:plasma membrane"/>
    <property type="evidence" value="ECO:0007669"/>
    <property type="project" value="UniProtKB-SubCell"/>
</dbReference>
<keyword evidence="2" id="KW-0812">Transmembrane</keyword>
<evidence type="ECO:0000313" key="5">
    <source>
        <dbReference type="Proteomes" id="UP000294829"/>
    </source>
</evidence>
<sequence length="956" mass="105047">MSFNYYFFHSQLQLRTIQLNGERDAYLKTVWRFLLSAVLLLLLTSCAIKRSNYDVPVYQLPAQFKNQLPTEPVSKAASQGEGAGSEATNVQADAMALSASKSDAKDEVKNDAKGNSEANPTAEENPSSNAVTSPAATPAATAFSINEWWLLFGSDELSALIDRGMANNPDIRIATLHISQAKLRSEQAHAGQLPTLDTSFTAGPQKGSSPASSVSGASVNLNWQLDVWGEQAALSQEADFQLWQTIFDANNMKRNIAASIATSYIEYLLSCERLKIARDTEKILSDLLITMEKRASVGDATMFELEQQRSAIYSERSLIPNLEQQREEAIESLAYLLGTVPSALTLSDADLDSLHLPDTVPNLPSTMLLRRPDVRSMEARLLAADVDIDVMRARLLPQVGLTAQTGYSGLVSQLFRPETFFWNMFANVTGNVFDAGKQSAMVKQSVLMHEEMVESYARTILQAVREVERALYSIRVSGQRTKLQNEAMSSAQKAWDISNKVYSVGGVDFMSLQETQRTYRRYIEDYQHVRADYYHAYINLFQALGGGEDVDSALPGKGARPAMPATVLASNATPPVFSSATQTDKAKVKWQANIKDDKNQQEYWQVALAGHYQLKTIDAVARDLQKRFPAQMEQHDIYPVLEGQLGDAKVGQQSWYQLNIAKFTSAEKAHELCKLLRADLQRCSVTSSRNVGQVANQPAERPKELIVASATPVATEALQDSVASAPPKEPPTTSHITLVDLTKTEAKPELPSTAFAPAQPEAIQPIQISALPKNDNAPASAPVVAETGKPVQAAEMRKQVPNELAKVAQQPLENAAPKEPEKVQAPAVMSTPSAEIAKEPENSAPMEVAEQFDTPESWTIELTERVPRRQIGAVLRDLRLRYPSQMAQKKLYSAAEELLGGKKNLQQPNYKLTLDNFDNAKAAVDFCAALRTDSQGCHVYSNRSQVPLPEAVLATQ</sequence>
<dbReference type="InterPro" id="IPR003423">
    <property type="entry name" value="OMP_efflux"/>
</dbReference>
<comment type="similarity">
    <text evidence="1 2">Belongs to the outer membrane factor (OMF) (TC 1.B.17) family.</text>
</comment>